<comment type="subunit">
    <text evidence="6">Homopentamer. Pentaxin (or pentraxin) have a discoid arrangement of 5 non-covalently bound subunits.</text>
</comment>
<keyword evidence="3 6" id="KW-0106">Calcium</keyword>
<dbReference type="SMART" id="SM00159">
    <property type="entry name" value="PTX"/>
    <property type="match status" value="1"/>
</dbReference>
<feature type="chain" id="PRO_5039962281" description="Pentraxin family member" evidence="6">
    <location>
        <begin position="20"/>
        <end position="224"/>
    </location>
</feature>
<evidence type="ECO:0000256" key="4">
    <source>
        <dbReference type="ARBA" id="ARBA00023157"/>
    </source>
</evidence>
<dbReference type="AlphaFoldDB" id="A0A8C1EL34"/>
<dbReference type="GO" id="GO:0046872">
    <property type="term" value="F:metal ion binding"/>
    <property type="evidence" value="ECO:0007669"/>
    <property type="project" value="UniProtKB-KW"/>
</dbReference>
<dbReference type="PROSITE" id="PS00289">
    <property type="entry name" value="PTX_1"/>
    <property type="match status" value="1"/>
</dbReference>
<dbReference type="InterPro" id="IPR001759">
    <property type="entry name" value="PTX_dom"/>
</dbReference>
<dbReference type="PANTHER" id="PTHR45869">
    <property type="entry name" value="C-REACTIVE PROTEIN-RELATED"/>
    <property type="match status" value="1"/>
</dbReference>
<evidence type="ECO:0000313" key="8">
    <source>
        <dbReference type="Ensembl" id="ENSCCRP00000078349.2"/>
    </source>
</evidence>
<dbReference type="Pfam" id="PF00354">
    <property type="entry name" value="Pentaxin"/>
    <property type="match status" value="1"/>
</dbReference>
<dbReference type="PRINTS" id="PR00895">
    <property type="entry name" value="PENTAXIN"/>
</dbReference>
<comment type="subcellular location">
    <subcellularLocation>
        <location evidence="6">Secreted</location>
    </subcellularLocation>
</comment>
<name>A0A8C1EL34_CYPCA</name>
<feature type="signal peptide" evidence="6">
    <location>
        <begin position="1"/>
        <end position="19"/>
    </location>
</feature>
<reference evidence="8" key="2">
    <citation type="submission" date="2025-09" db="UniProtKB">
        <authorList>
            <consortium name="Ensembl"/>
        </authorList>
    </citation>
    <scope>IDENTIFICATION</scope>
</reference>
<evidence type="ECO:0000313" key="9">
    <source>
        <dbReference type="Proteomes" id="UP001108240"/>
    </source>
</evidence>
<dbReference type="InterPro" id="IPR051005">
    <property type="entry name" value="Pentraxin_domain"/>
</dbReference>
<evidence type="ECO:0000256" key="6">
    <source>
        <dbReference type="RuleBase" id="RU362112"/>
    </source>
</evidence>
<dbReference type="GO" id="GO:0005576">
    <property type="term" value="C:extracellular region"/>
    <property type="evidence" value="ECO:0007669"/>
    <property type="project" value="UniProtKB-SubCell"/>
</dbReference>
<protein>
    <recommendedName>
        <fullName evidence="6">Pentraxin family member</fullName>
    </recommendedName>
</protein>
<keyword evidence="9" id="KW-1185">Reference proteome</keyword>
<evidence type="ECO:0000256" key="3">
    <source>
        <dbReference type="ARBA" id="ARBA00022837"/>
    </source>
</evidence>
<comment type="cofactor">
    <cofactor evidence="6">
        <name>Ca(2+)</name>
        <dbReference type="ChEBI" id="CHEBI:29108"/>
    </cofactor>
    <text evidence="6">Binds 2 calcium ions per subunit.</text>
</comment>
<dbReference type="PANTHER" id="PTHR45869:SF2">
    <property type="entry name" value="C-REACTIVE PROTEIN-RELATED"/>
    <property type="match status" value="1"/>
</dbReference>
<dbReference type="InterPro" id="IPR013320">
    <property type="entry name" value="ConA-like_dom_sf"/>
</dbReference>
<keyword evidence="1 6" id="KW-0479">Metal-binding</keyword>
<reference evidence="8" key="1">
    <citation type="submission" date="2025-08" db="UniProtKB">
        <authorList>
            <consortium name="Ensembl"/>
        </authorList>
    </citation>
    <scope>IDENTIFICATION</scope>
</reference>
<dbReference type="PROSITE" id="PS51828">
    <property type="entry name" value="PTX_2"/>
    <property type="match status" value="1"/>
</dbReference>
<dbReference type="SUPFAM" id="SSF49899">
    <property type="entry name" value="Concanavalin A-like lectins/glucanases"/>
    <property type="match status" value="1"/>
</dbReference>
<dbReference type="CDD" id="cd00152">
    <property type="entry name" value="PTX"/>
    <property type="match status" value="1"/>
</dbReference>
<dbReference type="OMA" id="MNGHRST"/>
<comment type="caution">
    <text evidence="5">Lacks conserved residue(s) required for the propagation of feature annotation.</text>
</comment>
<keyword evidence="4" id="KW-1015">Disulfide bond</keyword>
<evidence type="ECO:0000256" key="2">
    <source>
        <dbReference type="ARBA" id="ARBA00022729"/>
    </source>
</evidence>
<keyword evidence="2 6" id="KW-0732">Signal</keyword>
<dbReference type="GeneTree" id="ENSGT01100000263515"/>
<feature type="domain" description="Pentraxin (PTX)" evidence="7">
    <location>
        <begin position="23"/>
        <end position="224"/>
    </location>
</feature>
<dbReference type="Proteomes" id="UP001108240">
    <property type="component" value="Unplaced"/>
</dbReference>
<dbReference type="Gene3D" id="2.60.120.200">
    <property type="match status" value="1"/>
</dbReference>
<sequence length="224" mass="25275">MMLVPVVLFFCFLLSLTAAWVLVVKCFFFPTKTNTSFVALTPEKPLSLSAFTLCMRVAMELQGERETILFAYRTGGYDELNVWREKDGRLSFYLSGSGAFFNLPALSTFRTHLCLTWDSETGLSAFWMNGHRSTFQLYRKGHSISPGGTVLLGQDPDNYLGAFEVEQSFVGEITDVHMWDHVLSGSQIKAVYSNQEPYVPKGNVFDWNTIKYEINGSVLVVQES</sequence>
<dbReference type="InterPro" id="IPR030476">
    <property type="entry name" value="Pentaxin_CS"/>
</dbReference>
<evidence type="ECO:0000256" key="1">
    <source>
        <dbReference type="ARBA" id="ARBA00022723"/>
    </source>
</evidence>
<evidence type="ECO:0000259" key="7">
    <source>
        <dbReference type="PROSITE" id="PS51828"/>
    </source>
</evidence>
<evidence type="ECO:0000256" key="5">
    <source>
        <dbReference type="PROSITE-ProRule" id="PRU01172"/>
    </source>
</evidence>
<accession>A0A8C1EL34</accession>
<comment type="similarity">
    <text evidence="6">Belongs to the pentraxin family.</text>
</comment>
<organism evidence="8 9">
    <name type="scientific">Cyprinus carpio carpio</name>
    <dbReference type="NCBI Taxonomy" id="630221"/>
    <lineage>
        <taxon>Eukaryota</taxon>
        <taxon>Metazoa</taxon>
        <taxon>Chordata</taxon>
        <taxon>Craniata</taxon>
        <taxon>Vertebrata</taxon>
        <taxon>Euteleostomi</taxon>
        <taxon>Actinopterygii</taxon>
        <taxon>Neopterygii</taxon>
        <taxon>Teleostei</taxon>
        <taxon>Ostariophysi</taxon>
        <taxon>Cypriniformes</taxon>
        <taxon>Cyprinidae</taxon>
        <taxon>Cyprininae</taxon>
        <taxon>Cyprinus</taxon>
    </lineage>
</organism>
<dbReference type="Ensembl" id="ENSCCRT00000084990.2">
    <property type="protein sequence ID" value="ENSCCRP00000078349.2"/>
    <property type="gene ID" value="ENSCCRG00000042410.2"/>
</dbReference>
<proteinExistence type="inferred from homology"/>